<dbReference type="GO" id="GO:0004497">
    <property type="term" value="F:monooxygenase activity"/>
    <property type="evidence" value="ECO:0007669"/>
    <property type="project" value="InterPro"/>
</dbReference>
<dbReference type="GO" id="GO:0016705">
    <property type="term" value="F:oxidoreductase activity, acting on paired donors, with incorporation or reduction of molecular oxygen"/>
    <property type="evidence" value="ECO:0007669"/>
    <property type="project" value="InterPro"/>
</dbReference>
<organism evidence="1 2">
    <name type="scientific">Corynebacterium variabile</name>
    <dbReference type="NCBI Taxonomy" id="1727"/>
    <lineage>
        <taxon>Bacteria</taxon>
        <taxon>Bacillati</taxon>
        <taxon>Actinomycetota</taxon>
        <taxon>Actinomycetes</taxon>
        <taxon>Mycobacteriales</taxon>
        <taxon>Corynebacteriaceae</taxon>
        <taxon>Corynebacterium</taxon>
    </lineage>
</organism>
<name>A0A0X8XVL6_9CORY</name>
<evidence type="ECO:0000313" key="2">
    <source>
        <dbReference type="Proteomes" id="UP000182498"/>
    </source>
</evidence>
<dbReference type="Gene3D" id="1.10.630.10">
    <property type="entry name" value="Cytochrome P450"/>
    <property type="match status" value="1"/>
</dbReference>
<dbReference type="SUPFAM" id="SSF48264">
    <property type="entry name" value="Cytochrome P450"/>
    <property type="match status" value="1"/>
</dbReference>
<keyword evidence="2" id="KW-1185">Reference proteome</keyword>
<reference evidence="2" key="1">
    <citation type="submission" date="2015-11" db="EMBL/GenBank/DDBJ databases">
        <authorList>
            <person name="Dugat-Bony E."/>
        </authorList>
    </citation>
    <scope>NUCLEOTIDE SEQUENCE [LARGE SCALE GENOMIC DNA]</scope>
    <source>
        <strain evidence="2">Mu292</strain>
    </source>
</reference>
<protein>
    <recommendedName>
        <fullName evidence="3">Cytochrome P450</fullName>
    </recommendedName>
</protein>
<evidence type="ECO:0008006" key="3">
    <source>
        <dbReference type="Google" id="ProtNLM"/>
    </source>
</evidence>
<dbReference type="Proteomes" id="UP000182498">
    <property type="component" value="Unassembled WGS sequence"/>
</dbReference>
<dbReference type="GO" id="GO:0020037">
    <property type="term" value="F:heme binding"/>
    <property type="evidence" value="ECO:0007669"/>
    <property type="project" value="InterPro"/>
</dbReference>
<dbReference type="GO" id="GO:0005506">
    <property type="term" value="F:iron ion binding"/>
    <property type="evidence" value="ECO:0007669"/>
    <property type="project" value="InterPro"/>
</dbReference>
<sequence length="238" mass="26276">MLSYFYGKTPTSADVALTLDYVRSGMVRNADVAPELFLKNPSNGSCGPTPYCVQANNQHNFPWNEINGNIFRATTGSLLSASSWMLLAVSYSARVRHHPNSREVATEILRRWSPRWMLRRNISTRMLAEIIPPRDFSKVSTYGPSAVISLPIGAVNTSSSLFSNALEIVPGRRFSEARPIPFGAGKLTCMGSNLATRVLSNIHESLRSGSSRYLYGGSQLSPVYTPRLIRLPSMGKDF</sequence>
<gene>
    <name evidence="1" type="ORF">CVAR292_00503</name>
</gene>
<dbReference type="InterPro" id="IPR036396">
    <property type="entry name" value="Cyt_P450_sf"/>
</dbReference>
<accession>A0A0X8XVL6</accession>
<dbReference type="AlphaFoldDB" id="A0A0X8XVL6"/>
<dbReference type="EMBL" id="FAUH01000002">
    <property type="protein sequence ID" value="CUU65186.1"/>
    <property type="molecule type" value="Genomic_DNA"/>
</dbReference>
<evidence type="ECO:0000313" key="1">
    <source>
        <dbReference type="EMBL" id="CUU65186.1"/>
    </source>
</evidence>
<proteinExistence type="predicted"/>